<keyword evidence="2" id="KW-0496">Mitochondrion</keyword>
<dbReference type="GO" id="GO:0004519">
    <property type="term" value="F:endonuclease activity"/>
    <property type="evidence" value="ECO:0007669"/>
    <property type="project" value="UniProtKB-KW"/>
</dbReference>
<keyword evidence="2" id="KW-0540">Nuclease</keyword>
<dbReference type="Pfam" id="PF00961">
    <property type="entry name" value="LAGLIDADG_1"/>
    <property type="match status" value="2"/>
</dbReference>
<dbReference type="SUPFAM" id="SSF55608">
    <property type="entry name" value="Homing endonucleases"/>
    <property type="match status" value="2"/>
</dbReference>
<feature type="domain" description="Homing endonuclease LAGLIDADG" evidence="1">
    <location>
        <begin position="196"/>
        <end position="295"/>
    </location>
</feature>
<dbReference type="InterPro" id="IPR004860">
    <property type="entry name" value="LAGLIDADG_dom"/>
</dbReference>
<dbReference type="AlphaFoldDB" id="A0A6M4AZD2"/>
<dbReference type="InterPro" id="IPR027434">
    <property type="entry name" value="Homing_endonucl"/>
</dbReference>
<dbReference type="InterPro" id="IPR051289">
    <property type="entry name" value="LAGLIDADG_Endonuclease"/>
</dbReference>
<protein>
    <submittedName>
        <fullName evidence="2">LAGLIDADG endonuclease</fullName>
    </submittedName>
</protein>
<keyword evidence="2" id="KW-0255">Endonuclease</keyword>
<geneLocation type="mitochondrion" evidence="2"/>
<dbReference type="PANTHER" id="PTHR36181:SF3">
    <property type="entry name" value="INTRON-ENCODED DNA ENDONUCLEASE AI5 BETA"/>
    <property type="match status" value="1"/>
</dbReference>
<keyword evidence="2" id="KW-0378">Hydrolase</keyword>
<reference evidence="2" key="2">
    <citation type="submission" date="2020-01" db="EMBL/GenBank/DDBJ databases">
        <authorList>
            <person name="Brankovics B."/>
            <person name="Van Diepeningen A.D."/>
            <person name="De Hoog G.S."/>
            <person name="Van Der Lee T.A.J."/>
            <person name="Waalwijk C."/>
        </authorList>
    </citation>
    <scope>NUCLEOTIDE SEQUENCE</scope>
    <source>
        <strain evidence="2">CBS 147.25</strain>
    </source>
</reference>
<organism evidence="2">
    <name type="scientific">Gibberella sacchari</name>
    <name type="common">Fusarium sacchari</name>
    <dbReference type="NCBI Taxonomy" id="42676"/>
    <lineage>
        <taxon>Eukaryota</taxon>
        <taxon>Fungi</taxon>
        <taxon>Dikarya</taxon>
        <taxon>Ascomycota</taxon>
        <taxon>Pezizomycotina</taxon>
        <taxon>Sordariomycetes</taxon>
        <taxon>Hypocreomycetidae</taxon>
        <taxon>Hypocreales</taxon>
        <taxon>Nectriaceae</taxon>
        <taxon>Fusarium</taxon>
        <taxon>Fusarium fujikuroi species complex</taxon>
    </lineage>
</organism>
<proteinExistence type="predicted"/>
<dbReference type="Gene3D" id="3.10.28.10">
    <property type="entry name" value="Homing endonucleases"/>
    <property type="match status" value="2"/>
</dbReference>
<sequence>MSLLMLLYAGNALLTSFKYSLLIDKVKKLKQWSQSAGNTWKSGTSETIRDNTENLKNISIHVPTHLKPLNDKQFGHYLAGLIDGDGHFRSFFLEKTTQQQLVIVFSSSDVQLAYYIKSIIGFGNVKQVKDKNAYLYIISNKDGMLRVINLINGKLRTINKFNQVINNILAHSELAPSKESIEFKINDSNDFHNHWLAGFSDADASFQIKIINRMNKPRPEIRLNFQIVAPLQKDKNVLFWLKDLFGGNIGYRESQDTYYYGSTSFGSALKVIRYFDNFHLQSSKYINYLKWRKTYILIQERHHLTEIGIDKIMKFKKSMNR</sequence>
<evidence type="ECO:0000313" key="2">
    <source>
        <dbReference type="EMBL" id="QJQ34997.1"/>
    </source>
</evidence>
<dbReference type="PANTHER" id="PTHR36181">
    <property type="entry name" value="INTRON-ENCODED ENDONUCLEASE AI3-RELATED"/>
    <property type="match status" value="1"/>
</dbReference>
<feature type="domain" description="Homing endonuclease LAGLIDADG" evidence="1">
    <location>
        <begin position="78"/>
        <end position="160"/>
    </location>
</feature>
<evidence type="ECO:0000259" key="1">
    <source>
        <dbReference type="Pfam" id="PF00961"/>
    </source>
</evidence>
<reference evidence="2" key="1">
    <citation type="journal article" date="2020" name="Front. Microbiol.">
        <title>Detecting Introgression Between Members of the Fusarium fujikuroi and F. oxysporum Species Complexes by Comparative Mitogenomics.</title>
        <authorList>
            <person name="Brankovics B."/>
            <person name="van Diepeningen A.D."/>
            <person name="de Hoog G.S."/>
            <person name="van der Lee T.A.J."/>
            <person name="Waalwijk C."/>
        </authorList>
    </citation>
    <scope>NUCLEOTIDE SEQUENCE</scope>
    <source>
        <strain evidence="2">CBS 147.25</strain>
    </source>
</reference>
<accession>A0A6M4AZD2</accession>
<name>A0A6M4AZD2_GIBSA</name>
<gene>
    <name evidence="2" type="primary">iorf321</name>
</gene>
<dbReference type="GO" id="GO:0005739">
    <property type="term" value="C:mitochondrion"/>
    <property type="evidence" value="ECO:0007669"/>
    <property type="project" value="UniProtKB-ARBA"/>
</dbReference>
<dbReference type="EMBL" id="MT010910">
    <property type="protein sequence ID" value="QJQ34997.1"/>
    <property type="molecule type" value="Genomic_DNA"/>
</dbReference>